<dbReference type="GO" id="GO:0010468">
    <property type="term" value="P:regulation of gene expression"/>
    <property type="evidence" value="ECO:0007669"/>
    <property type="project" value="InterPro"/>
</dbReference>
<name>A0A8J6D4P7_9ROSI</name>
<keyword evidence="2" id="KW-1185">Reference proteome</keyword>
<dbReference type="PROSITE" id="PS51257">
    <property type="entry name" value="PROKAR_LIPOPROTEIN"/>
    <property type="match status" value="1"/>
</dbReference>
<sequence length="211" mass="23028">MASLSKAFLSSTLRSLPSFSSPPTPFFSFSSSCSFTPNSPSFAFKSSFTSSLTSKAPTPNSLSFSSTTFICKAAEYKFPDPIPEFADAETDKFRSHLLNKLSKKDTYGDSVEEVVGICTEVAHSRDAMNRRDSWTLFAQGSEGSSNLFAIFSTFLHTEYGGPGTLLVIPFIDMADTINERGLPGGPQAARAAVKWAQDHVDKDWKEWTGTN</sequence>
<protein>
    <submittedName>
        <fullName evidence="1">Uncharacterized protein</fullName>
    </submittedName>
</protein>
<proteinExistence type="predicted"/>
<comment type="caution">
    <text evidence="1">The sequence shown here is derived from an EMBL/GenBank/DDBJ whole genome shotgun (WGS) entry which is preliminary data.</text>
</comment>
<accession>A0A8J6D4P7</accession>
<reference evidence="1 2" key="1">
    <citation type="journal article" date="2021" name="bioRxiv">
        <title>The Gossypium anomalum genome as a resource for cotton improvement and evolutionary analysis of hybrid incompatibility.</title>
        <authorList>
            <person name="Grover C.E."/>
            <person name="Yuan D."/>
            <person name="Arick M.A."/>
            <person name="Miller E.R."/>
            <person name="Hu G."/>
            <person name="Peterson D.G."/>
            <person name="Wendel J.F."/>
            <person name="Udall J.A."/>
        </authorList>
    </citation>
    <scope>NUCLEOTIDE SEQUENCE [LARGE SCALE GENOMIC DNA]</scope>
    <source>
        <strain evidence="1">JFW-Udall</strain>
        <tissue evidence="1">Leaf</tissue>
    </source>
</reference>
<evidence type="ECO:0000313" key="2">
    <source>
        <dbReference type="Proteomes" id="UP000701853"/>
    </source>
</evidence>
<dbReference type="PANTHER" id="PTHR35987:SF2">
    <property type="entry name" value="PROTEIN PLASTID REDOX INSENSITIVE 2, CHLOROPLASTIC"/>
    <property type="match status" value="1"/>
</dbReference>
<dbReference type="InterPro" id="IPR039349">
    <property type="entry name" value="PRIN2"/>
</dbReference>
<dbReference type="AlphaFoldDB" id="A0A8J6D4P7"/>
<dbReference type="EMBL" id="JAHUZN010000003">
    <property type="protein sequence ID" value="KAG8498472.1"/>
    <property type="molecule type" value="Genomic_DNA"/>
</dbReference>
<evidence type="ECO:0000313" key="1">
    <source>
        <dbReference type="EMBL" id="KAG8498472.1"/>
    </source>
</evidence>
<gene>
    <name evidence="1" type="ORF">CXB51_005013</name>
</gene>
<organism evidence="1 2">
    <name type="scientific">Gossypium anomalum</name>
    <dbReference type="NCBI Taxonomy" id="47600"/>
    <lineage>
        <taxon>Eukaryota</taxon>
        <taxon>Viridiplantae</taxon>
        <taxon>Streptophyta</taxon>
        <taxon>Embryophyta</taxon>
        <taxon>Tracheophyta</taxon>
        <taxon>Spermatophyta</taxon>
        <taxon>Magnoliopsida</taxon>
        <taxon>eudicotyledons</taxon>
        <taxon>Gunneridae</taxon>
        <taxon>Pentapetalae</taxon>
        <taxon>rosids</taxon>
        <taxon>malvids</taxon>
        <taxon>Malvales</taxon>
        <taxon>Malvaceae</taxon>
        <taxon>Malvoideae</taxon>
        <taxon>Gossypium</taxon>
    </lineage>
</organism>
<dbReference type="Proteomes" id="UP000701853">
    <property type="component" value="Chromosome 3"/>
</dbReference>
<dbReference type="OrthoDB" id="1924990at2759"/>
<dbReference type="PANTHER" id="PTHR35987">
    <property type="entry name" value="PROTEIN PLASTID REDOX INSENSITIVE 2, CHLOROPLASTIC-RELATED"/>
    <property type="match status" value="1"/>
</dbReference>